<name>A0A1H2YI44_HALVA</name>
<feature type="region of interest" description="Disordered" evidence="1">
    <location>
        <begin position="366"/>
        <end position="387"/>
    </location>
</feature>
<organism evidence="3 4">
    <name type="scientific">Haloarcula vallismortis</name>
    <name type="common">Halobacterium vallismortis</name>
    <dbReference type="NCBI Taxonomy" id="28442"/>
    <lineage>
        <taxon>Archaea</taxon>
        <taxon>Methanobacteriati</taxon>
        <taxon>Methanobacteriota</taxon>
        <taxon>Stenosarchaea group</taxon>
        <taxon>Halobacteria</taxon>
        <taxon>Halobacteriales</taxon>
        <taxon>Haloarculaceae</taxon>
        <taxon>Haloarcula</taxon>
    </lineage>
</organism>
<dbReference type="InterPro" id="IPR055713">
    <property type="entry name" value="DUF7289"/>
</dbReference>
<dbReference type="Proteomes" id="UP000182573">
    <property type="component" value="Unassembled WGS sequence"/>
</dbReference>
<protein>
    <recommendedName>
        <fullName evidence="2">DUF7305 domain-containing protein</fullName>
    </recommendedName>
</protein>
<sequence>MSSAGWSLGTRGQSAPLGLALVFAVMIISTTAVVALGADAITSTQTQLDAERTEKSLTELNSKTALVALGQTDVQQVTLPASSSSTYHVDENAGWMNVSYQNTTSGDRTTVVNESMGEVAYRGNGETRLAYQGGGVWRSNGDGTSVMVSPPEFHYRDATLTLPLVTVSGSGALRGGASISHNTSRQYWPNKSAGAVNPLDSGQVEVRVQSEYYRAWGQYFETRTDGSVDYNHSSNRVTLELLVPATNPPVQGGIVAGTPGTSMTIKNNAEADSYNSSVGPYSGFPDNSNSRIISAGDVDVENNAIIEGDLESGGDVQISNNGEIRGNLSYGGTASGGGYPSGVSGWSAQNASVTAPDSVERLIDTRRSSVSSSNDNADSSVDIDNSSNTLENCASTCELTAGDYYLSEITLNSGEDARIDTSGGDVNIVVNGTITIQNNQQITVVGGNRVNVYVEGDYYQRNGALVTVEDDVAPNFWVYTNPDADVEFDNNAEFTGVIYGPNGPNNDGADITLDQNAHVYGGVVGDVTFVSNNYGIHYDEALQRTETTTIPQAIPSVTYVHISTNDVNITSD</sequence>
<dbReference type="Pfam" id="PF23960">
    <property type="entry name" value="DUF7289"/>
    <property type="match status" value="1"/>
</dbReference>
<dbReference type="InterPro" id="IPR055729">
    <property type="entry name" value="DUF7305"/>
</dbReference>
<evidence type="ECO:0000259" key="2">
    <source>
        <dbReference type="Pfam" id="PF23981"/>
    </source>
</evidence>
<dbReference type="Pfam" id="PF23981">
    <property type="entry name" value="DUF7305"/>
    <property type="match status" value="1"/>
</dbReference>
<reference evidence="3 4" key="1">
    <citation type="submission" date="2016-10" db="EMBL/GenBank/DDBJ databases">
        <authorList>
            <person name="de Groot N.N."/>
        </authorList>
    </citation>
    <scope>NUCLEOTIDE SEQUENCE [LARGE SCALE GENOMIC DNA]</scope>
    <source>
        <strain evidence="3 4">DSM 3756</strain>
    </source>
</reference>
<dbReference type="RefSeq" id="WP_241431705.1">
    <property type="nucleotide sequence ID" value="NZ_FNOF01000012.1"/>
</dbReference>
<gene>
    <name evidence="3" type="ORF">SAMN05443574_112113</name>
</gene>
<feature type="compositionally biased region" description="Low complexity" evidence="1">
    <location>
        <begin position="368"/>
        <end position="387"/>
    </location>
</feature>
<dbReference type="STRING" id="28442.SAMN05443574_112113"/>
<evidence type="ECO:0000313" key="4">
    <source>
        <dbReference type="Proteomes" id="UP000182573"/>
    </source>
</evidence>
<feature type="domain" description="DUF7305" evidence="2">
    <location>
        <begin position="345"/>
        <end position="544"/>
    </location>
</feature>
<dbReference type="EMBL" id="FNOF01000012">
    <property type="protein sequence ID" value="SDX04294.1"/>
    <property type="molecule type" value="Genomic_DNA"/>
</dbReference>
<accession>A0A1H2YI44</accession>
<evidence type="ECO:0000256" key="1">
    <source>
        <dbReference type="SAM" id="MobiDB-lite"/>
    </source>
</evidence>
<dbReference type="AlphaFoldDB" id="A0A1H2YI44"/>
<evidence type="ECO:0000313" key="3">
    <source>
        <dbReference type="EMBL" id="SDX04294.1"/>
    </source>
</evidence>
<proteinExistence type="predicted"/>